<feature type="compositionally biased region" description="Basic and acidic residues" evidence="2">
    <location>
        <begin position="439"/>
        <end position="458"/>
    </location>
</feature>
<dbReference type="InterPro" id="IPR007145">
    <property type="entry name" value="MAP65_Ase1_PRC1"/>
</dbReference>
<evidence type="ECO:0000313" key="3">
    <source>
        <dbReference type="Proteomes" id="UP001318040"/>
    </source>
</evidence>
<dbReference type="KEGG" id="pmrn:116940636"/>
<keyword evidence="3" id="KW-1185">Reference proteome</keyword>
<sequence>MSNNDSSNMLKQGLQEFVMNALNRLQTLWEDMGIVKVQQEERIKKVKDLVEQLMEQMIAEEEDLRDSLEERIHEHMSNIQELCKELTLPAYEPVEEYLVLQLESHLRQKLQQLRVKKAERLSVLQELEHQQAMLTKALGVSSHPKPAGSVPTEDELNTLRHYVDGLELQKNSNFKVFVAYKEQIEACFQILGVGPETEFEREVIFNNEKLCLSDDGLLKVEELLKEVQFKKEKAEATCQRLRSELEAMWNLLQVPENERKEFAAKTQSYQKSVEEALTSELKRLAQVRKDNIKWLIIPIRNEIEGYWGKSYYGQEQRKAFSPFYNDEYTEDVLVEHERELERMKGYYDQYCKLFSLVAKWEQSWKMFLEFEQKAADPNRFANRGGNLLKEEKERAKLQKMLPKLEEELAVQVGEWEEAQGCKFLVDGCNFLAYISMQHERNREREKQERQLRKDKSEDVSNTTRTAQKRPFIGTLLGSKIRKLNPTPTGSPTLADFTARKPHLSATRAQATPQRGSQSQRPLQKDQNKENVIAP</sequence>
<proteinExistence type="predicted"/>
<dbReference type="PANTHER" id="PTHR19321:SF6">
    <property type="entry name" value="PROTEIN REGULATOR OF CYTOKINESIS 1"/>
    <property type="match status" value="1"/>
</dbReference>
<evidence type="ECO:0000256" key="1">
    <source>
        <dbReference type="SAM" id="Coils"/>
    </source>
</evidence>
<protein>
    <submittedName>
        <fullName evidence="4">Protein regulator of cytokinesis 1-like isoform X1</fullName>
    </submittedName>
</protein>
<dbReference type="GO" id="GO:0051256">
    <property type="term" value="P:mitotic spindle midzone assembly"/>
    <property type="evidence" value="ECO:0007669"/>
    <property type="project" value="TreeGrafter"/>
</dbReference>
<dbReference type="GO" id="GO:0005737">
    <property type="term" value="C:cytoplasm"/>
    <property type="evidence" value="ECO:0007669"/>
    <property type="project" value="TreeGrafter"/>
</dbReference>
<evidence type="ECO:0000313" key="4">
    <source>
        <dbReference type="RefSeq" id="XP_032806620.1"/>
    </source>
</evidence>
<dbReference type="Gene3D" id="1.20.58.1520">
    <property type="match status" value="1"/>
</dbReference>
<dbReference type="AlphaFoldDB" id="A0AAJ7SW24"/>
<keyword evidence="1" id="KW-0175">Coiled coil</keyword>
<dbReference type="GO" id="GO:0008017">
    <property type="term" value="F:microtubule binding"/>
    <property type="evidence" value="ECO:0007669"/>
    <property type="project" value="InterPro"/>
</dbReference>
<organism evidence="3 4">
    <name type="scientific">Petromyzon marinus</name>
    <name type="common">Sea lamprey</name>
    <dbReference type="NCBI Taxonomy" id="7757"/>
    <lineage>
        <taxon>Eukaryota</taxon>
        <taxon>Metazoa</taxon>
        <taxon>Chordata</taxon>
        <taxon>Craniata</taxon>
        <taxon>Vertebrata</taxon>
        <taxon>Cyclostomata</taxon>
        <taxon>Hyperoartia</taxon>
        <taxon>Petromyzontiformes</taxon>
        <taxon>Petromyzontidae</taxon>
        <taxon>Petromyzon</taxon>
    </lineage>
</organism>
<feature type="compositionally biased region" description="Polar residues" evidence="2">
    <location>
        <begin position="506"/>
        <end position="521"/>
    </location>
</feature>
<accession>A0AAJ7SW24</accession>
<dbReference type="PANTHER" id="PTHR19321">
    <property type="entry name" value="PROTEIN REGULATOR OF CYTOKINESIS 1 PRC1-RELATED"/>
    <property type="match status" value="1"/>
</dbReference>
<name>A0AAJ7SW24_PETMA</name>
<dbReference type="RefSeq" id="XP_032806620.1">
    <property type="nucleotide sequence ID" value="XM_032950729.1"/>
</dbReference>
<evidence type="ECO:0000256" key="2">
    <source>
        <dbReference type="SAM" id="MobiDB-lite"/>
    </source>
</evidence>
<reference evidence="4" key="1">
    <citation type="submission" date="2025-08" db="UniProtKB">
        <authorList>
            <consortium name="RefSeq"/>
        </authorList>
    </citation>
    <scope>IDENTIFICATION</scope>
    <source>
        <tissue evidence="4">Sperm</tissue>
    </source>
</reference>
<gene>
    <name evidence="4" type="primary">LOC116940636</name>
</gene>
<feature type="coiled-coil region" evidence="1">
    <location>
        <begin position="36"/>
        <end position="85"/>
    </location>
</feature>
<dbReference type="Proteomes" id="UP001318040">
    <property type="component" value="Chromosome 9"/>
</dbReference>
<feature type="region of interest" description="Disordered" evidence="2">
    <location>
        <begin position="439"/>
        <end position="534"/>
    </location>
</feature>
<feature type="coiled-coil region" evidence="1">
    <location>
        <begin position="217"/>
        <end position="244"/>
    </location>
</feature>
<dbReference type="GO" id="GO:1990023">
    <property type="term" value="C:mitotic spindle midzone"/>
    <property type="evidence" value="ECO:0007669"/>
    <property type="project" value="TreeGrafter"/>
</dbReference>
<dbReference type="Pfam" id="PF03999">
    <property type="entry name" value="MAP65_ASE1"/>
    <property type="match status" value="1"/>
</dbReference>